<name>A0A2Z6GDP5_9PROT</name>
<proteinExistence type="predicted"/>
<dbReference type="EMBL" id="AP018738">
    <property type="protein sequence ID" value="BBE51295.1"/>
    <property type="molecule type" value="Genomic_DNA"/>
</dbReference>
<evidence type="ECO:0000313" key="1">
    <source>
        <dbReference type="EMBL" id="BBE51295.1"/>
    </source>
</evidence>
<reference evidence="1 2" key="1">
    <citation type="submission" date="2018-06" db="EMBL/GenBank/DDBJ databases">
        <title>OYT1 Genome Sequencing.</title>
        <authorList>
            <person name="Kato S."/>
            <person name="Itoh T."/>
            <person name="Ohkuma M."/>
        </authorList>
    </citation>
    <scope>NUCLEOTIDE SEQUENCE [LARGE SCALE GENOMIC DNA]</scope>
    <source>
        <strain evidence="1 2">OYT1</strain>
    </source>
</reference>
<protein>
    <submittedName>
        <fullName evidence="1">Uncharacterized protein</fullName>
    </submittedName>
</protein>
<evidence type="ECO:0000313" key="2">
    <source>
        <dbReference type="Proteomes" id="UP000033070"/>
    </source>
</evidence>
<accession>A0A2Z6GDP5</accession>
<organism evidence="1 2">
    <name type="scientific">Ferriphaselus amnicola</name>
    <dbReference type="NCBI Taxonomy" id="1188319"/>
    <lineage>
        <taxon>Bacteria</taxon>
        <taxon>Pseudomonadati</taxon>
        <taxon>Pseudomonadota</taxon>
        <taxon>Betaproteobacteria</taxon>
        <taxon>Nitrosomonadales</taxon>
        <taxon>Gallionellaceae</taxon>
        <taxon>Ferriphaselus</taxon>
    </lineage>
</organism>
<sequence length="49" mass="5516">MGQILQHAFPLLYRPTHRGVMNPKIDNFLNRIAACGGRQKLLQAQVLVS</sequence>
<dbReference type="Proteomes" id="UP000033070">
    <property type="component" value="Chromosome"/>
</dbReference>
<gene>
    <name evidence="1" type="ORF">OYT1_ch1762</name>
</gene>
<dbReference type="KEGG" id="fam:OYT1_ch1762"/>
<keyword evidence="2" id="KW-1185">Reference proteome</keyword>
<dbReference type="AlphaFoldDB" id="A0A2Z6GDP5"/>